<keyword evidence="7" id="KW-1185">Reference proteome</keyword>
<dbReference type="Pfam" id="PF04405">
    <property type="entry name" value="ScdA_N"/>
    <property type="match status" value="1"/>
</dbReference>
<sequence>MNASFTRETKTGDIVTQFPKASQLFKEYKIDFCCGGNRPISEAINEQDLNEEEVLSRLNTLYSDTINQQDKLNNWEVAPYSQLIDYILTIHHTYLYNLLPELSTFVTKVYRVHGKTHPELEQVYQLFHTLKLELEHHLIQEEEKIFPKIKEYEKSHSLSYLKEVLKTIDTLEMEHETTGTILKKIREVTNDYKLPEGACNTYTLTYLKFEELESDLFEHIHLENNILFQRLAKEKV</sequence>
<evidence type="ECO:0000259" key="5">
    <source>
        <dbReference type="Pfam" id="PF01814"/>
    </source>
</evidence>
<dbReference type="eggNOG" id="COG2846">
    <property type="taxonomic scope" value="Bacteria"/>
</dbReference>
<keyword evidence="2" id="KW-0963">Cytoplasm</keyword>
<evidence type="ECO:0000313" key="7">
    <source>
        <dbReference type="Proteomes" id="UP000030832"/>
    </source>
</evidence>
<dbReference type="STRING" id="333138.LQ50_18120"/>
<keyword evidence="3" id="KW-0479">Metal-binding</keyword>
<gene>
    <name evidence="6" type="ORF">LQ50_18120</name>
</gene>
<dbReference type="Proteomes" id="UP000030832">
    <property type="component" value="Unassembled WGS sequence"/>
</dbReference>
<proteinExistence type="predicted"/>
<dbReference type="InterPro" id="IPR012312">
    <property type="entry name" value="Hemerythrin-like"/>
</dbReference>
<evidence type="ECO:0000256" key="3">
    <source>
        <dbReference type="ARBA" id="ARBA00022723"/>
    </source>
</evidence>
<dbReference type="InterPro" id="IPR019903">
    <property type="entry name" value="RIC_family"/>
</dbReference>
<comment type="caution">
    <text evidence="6">The sequence shown here is derived from an EMBL/GenBank/DDBJ whole genome shotgun (WGS) entry which is preliminary data.</text>
</comment>
<organism evidence="6 7">
    <name type="scientific">Halalkalibacter okhensis</name>
    <dbReference type="NCBI Taxonomy" id="333138"/>
    <lineage>
        <taxon>Bacteria</taxon>
        <taxon>Bacillati</taxon>
        <taxon>Bacillota</taxon>
        <taxon>Bacilli</taxon>
        <taxon>Bacillales</taxon>
        <taxon>Bacillaceae</taxon>
        <taxon>Halalkalibacter</taxon>
    </lineage>
</organism>
<reference evidence="6 7" key="1">
    <citation type="submission" date="2014-09" db="EMBL/GenBank/DDBJ databases">
        <title>Genome sequencing and annotation of Bacillus Okhensis strain Kh10-101T.</title>
        <authorList>
            <person name="Prakash J.S."/>
        </authorList>
    </citation>
    <scope>NUCLEOTIDE SEQUENCE [LARGE SCALE GENOMIC DNA]</scope>
    <source>
        <strain evidence="7">Kh10-101T</strain>
    </source>
</reference>
<dbReference type="PANTHER" id="PTHR36438">
    <property type="entry name" value="IRON-SULFUR CLUSTER REPAIR PROTEIN YTFE"/>
    <property type="match status" value="1"/>
</dbReference>
<evidence type="ECO:0000313" key="6">
    <source>
        <dbReference type="EMBL" id="KHF38954.1"/>
    </source>
</evidence>
<accession>A0A0B0IFX9</accession>
<comment type="subcellular location">
    <subcellularLocation>
        <location evidence="1">Cytoplasm</location>
    </subcellularLocation>
</comment>
<dbReference type="Gene3D" id="1.10.3910.10">
    <property type="entry name" value="SP0561-like"/>
    <property type="match status" value="1"/>
</dbReference>
<protein>
    <submittedName>
        <fullName evidence="6">ScdA</fullName>
    </submittedName>
</protein>
<dbReference type="Gene3D" id="1.20.120.520">
    <property type="entry name" value="nmb1532 protein domain like"/>
    <property type="match status" value="1"/>
</dbReference>
<dbReference type="EMBL" id="JRJU01000026">
    <property type="protein sequence ID" value="KHF38954.1"/>
    <property type="molecule type" value="Genomic_DNA"/>
</dbReference>
<evidence type="ECO:0000256" key="4">
    <source>
        <dbReference type="ARBA" id="ARBA00023004"/>
    </source>
</evidence>
<name>A0A0B0IFX9_9BACI</name>
<evidence type="ECO:0000256" key="2">
    <source>
        <dbReference type="ARBA" id="ARBA00022490"/>
    </source>
</evidence>
<dbReference type="RefSeq" id="WP_034631577.1">
    <property type="nucleotide sequence ID" value="NZ_JRJU01000026.1"/>
</dbReference>
<dbReference type="GO" id="GO:0046872">
    <property type="term" value="F:metal ion binding"/>
    <property type="evidence" value="ECO:0007669"/>
    <property type="project" value="UniProtKB-KW"/>
</dbReference>
<dbReference type="InterPro" id="IPR038062">
    <property type="entry name" value="ScdA-like_N_sf"/>
</dbReference>
<dbReference type="PANTHER" id="PTHR36438:SF1">
    <property type="entry name" value="IRON-SULFUR CLUSTER REPAIR PROTEIN YTFE"/>
    <property type="match status" value="1"/>
</dbReference>
<evidence type="ECO:0000256" key="1">
    <source>
        <dbReference type="ARBA" id="ARBA00004496"/>
    </source>
</evidence>
<dbReference type="GO" id="GO:0005737">
    <property type="term" value="C:cytoplasm"/>
    <property type="evidence" value="ECO:0007669"/>
    <property type="project" value="UniProtKB-SubCell"/>
</dbReference>
<dbReference type="NCBIfam" id="TIGR03652">
    <property type="entry name" value="FeS_repair_RIC"/>
    <property type="match status" value="1"/>
</dbReference>
<keyword evidence="4" id="KW-0408">Iron</keyword>
<dbReference type="Pfam" id="PF01814">
    <property type="entry name" value="Hemerythrin"/>
    <property type="match status" value="1"/>
</dbReference>
<dbReference type="OrthoDB" id="9797132at2"/>
<feature type="domain" description="Hemerythrin-like" evidence="5">
    <location>
        <begin position="86"/>
        <end position="231"/>
    </location>
</feature>
<dbReference type="AlphaFoldDB" id="A0A0B0IFX9"/>